<proteinExistence type="predicted"/>
<organism evidence="1 2">
    <name type="scientific">Saccharothrix saharensis</name>
    <dbReference type="NCBI Taxonomy" id="571190"/>
    <lineage>
        <taxon>Bacteria</taxon>
        <taxon>Bacillati</taxon>
        <taxon>Actinomycetota</taxon>
        <taxon>Actinomycetes</taxon>
        <taxon>Pseudonocardiales</taxon>
        <taxon>Pseudonocardiaceae</taxon>
        <taxon>Saccharothrix</taxon>
    </lineage>
</organism>
<dbReference type="RefSeq" id="WP_141980143.1">
    <property type="nucleotide sequence ID" value="NZ_VFPP01000001.1"/>
</dbReference>
<dbReference type="EMBL" id="VFPP01000001">
    <property type="protein sequence ID" value="TQM82293.1"/>
    <property type="molecule type" value="Genomic_DNA"/>
</dbReference>
<evidence type="ECO:0000313" key="2">
    <source>
        <dbReference type="Proteomes" id="UP000316628"/>
    </source>
</evidence>
<protein>
    <submittedName>
        <fullName evidence="1">Uncharacterized protein</fullName>
    </submittedName>
</protein>
<evidence type="ECO:0000313" key="1">
    <source>
        <dbReference type="EMBL" id="TQM82293.1"/>
    </source>
</evidence>
<reference evidence="1 2" key="1">
    <citation type="submission" date="2019-06" db="EMBL/GenBank/DDBJ databases">
        <title>Sequencing the genomes of 1000 actinobacteria strains.</title>
        <authorList>
            <person name="Klenk H.-P."/>
        </authorList>
    </citation>
    <scope>NUCLEOTIDE SEQUENCE [LARGE SCALE GENOMIC DNA]</scope>
    <source>
        <strain evidence="1 2">DSM 45456</strain>
    </source>
</reference>
<dbReference type="OrthoDB" id="3688603at2"/>
<dbReference type="AlphaFoldDB" id="A0A543JHG8"/>
<name>A0A543JHG8_9PSEU</name>
<accession>A0A543JHG8</accession>
<dbReference type="Proteomes" id="UP000316628">
    <property type="component" value="Unassembled WGS sequence"/>
</dbReference>
<keyword evidence="2" id="KW-1185">Reference proteome</keyword>
<sequence>MIGVERACGDRALLDALAAVVDRFDPMPRRVAVRARAALRERTEALPLRLLSDSVLVDPPGGSRRVTFSGLDLRLARDGGGVRVSGSARVGAFAVVRWPGGSVTSALDAAGWFYVERVPFGPVRCVLRGGGPDHATPWFVA</sequence>
<gene>
    <name evidence="1" type="ORF">FHX81_4697</name>
</gene>
<comment type="caution">
    <text evidence="1">The sequence shown here is derived from an EMBL/GenBank/DDBJ whole genome shotgun (WGS) entry which is preliminary data.</text>
</comment>